<dbReference type="InterPro" id="IPR011009">
    <property type="entry name" value="Kinase-like_dom_sf"/>
</dbReference>
<protein>
    <recommendedName>
        <fullName evidence="3">Serine/threonine protein kinase</fullName>
    </recommendedName>
</protein>
<comment type="caution">
    <text evidence="1">The sequence shown here is derived from an EMBL/GenBank/DDBJ whole genome shotgun (WGS) entry which is preliminary data.</text>
</comment>
<organism evidence="1 2">
    <name type="scientific">Hazenella coriacea</name>
    <dbReference type="NCBI Taxonomy" id="1179467"/>
    <lineage>
        <taxon>Bacteria</taxon>
        <taxon>Bacillati</taxon>
        <taxon>Bacillota</taxon>
        <taxon>Bacilli</taxon>
        <taxon>Bacillales</taxon>
        <taxon>Thermoactinomycetaceae</taxon>
        <taxon>Hazenella</taxon>
    </lineage>
</organism>
<dbReference type="Gene3D" id="1.10.510.10">
    <property type="entry name" value="Transferase(Phosphotransferase) domain 1"/>
    <property type="match status" value="1"/>
</dbReference>
<evidence type="ECO:0000313" key="2">
    <source>
        <dbReference type="Proteomes" id="UP000294937"/>
    </source>
</evidence>
<dbReference type="SUPFAM" id="SSF56112">
    <property type="entry name" value="Protein kinase-like (PK-like)"/>
    <property type="match status" value="1"/>
</dbReference>
<dbReference type="RefSeq" id="WP_131924441.1">
    <property type="nucleotide sequence ID" value="NZ_SMAG01000003.1"/>
</dbReference>
<evidence type="ECO:0008006" key="3">
    <source>
        <dbReference type="Google" id="ProtNLM"/>
    </source>
</evidence>
<gene>
    <name evidence="1" type="ORF">EDD58_103515</name>
</gene>
<accession>A0A4R3L617</accession>
<name>A0A4R3L617_9BACL</name>
<dbReference type="AlphaFoldDB" id="A0A4R3L617"/>
<reference evidence="1 2" key="1">
    <citation type="submission" date="2019-03" db="EMBL/GenBank/DDBJ databases">
        <title>Genomic Encyclopedia of Type Strains, Phase IV (KMG-IV): sequencing the most valuable type-strain genomes for metagenomic binning, comparative biology and taxonomic classification.</title>
        <authorList>
            <person name="Goeker M."/>
        </authorList>
    </citation>
    <scope>NUCLEOTIDE SEQUENCE [LARGE SCALE GENOMIC DNA]</scope>
    <source>
        <strain evidence="1 2">DSM 45707</strain>
    </source>
</reference>
<dbReference type="Proteomes" id="UP000294937">
    <property type="component" value="Unassembled WGS sequence"/>
</dbReference>
<proteinExistence type="predicted"/>
<evidence type="ECO:0000313" key="1">
    <source>
        <dbReference type="EMBL" id="TCS95089.1"/>
    </source>
</evidence>
<dbReference type="EMBL" id="SMAG01000003">
    <property type="protein sequence ID" value="TCS95089.1"/>
    <property type="molecule type" value="Genomic_DNA"/>
</dbReference>
<sequence>MDLVKDQHIDHLLKQIQIHVNKDNQIVIVNEIPSEFHLIGLGTDAIVVWHPSEPKVVFKVFAPDRQNKKVVEATVYEQLGSHPNFCRYFGQGEHYLILSYEQGPTLYQCLEEGIEIPEQVVQDVEEARKFARMKGLNPRDIHLKNVIYQDGHAKVVDVSEYLKEGNDLRWDHLVEGYRHYYPLIRGRKIPTWMIEFAKKRYMARASEEFSIKDFFLSLNNYITEKLYNQEKETRSKR</sequence>
<dbReference type="OrthoDB" id="529320at2"/>
<keyword evidence="2" id="KW-1185">Reference proteome</keyword>